<evidence type="ECO:0000256" key="2">
    <source>
        <dbReference type="ARBA" id="ARBA00004382"/>
    </source>
</evidence>
<dbReference type="NCBIfam" id="NF003465">
    <property type="entry name" value="PRK05089.1"/>
    <property type="match status" value="1"/>
</dbReference>
<dbReference type="AlphaFoldDB" id="W1NBB2"/>
<comment type="caution">
    <text evidence="11">The sequence shown here is derived from an EMBL/GenBank/DDBJ whole genome shotgun (WGS) entry which is preliminary data.</text>
</comment>
<protein>
    <recommendedName>
        <fullName evidence="4">Cytochrome c oxidase assembly protein CtaG</fullName>
    </recommendedName>
</protein>
<dbReference type="RefSeq" id="WP_021817408.1">
    <property type="nucleotide sequence ID" value="NZ_AVBC01000014.1"/>
</dbReference>
<keyword evidence="12" id="KW-1185">Reference proteome</keyword>
<proteinExistence type="inferred from homology"/>
<evidence type="ECO:0000256" key="1">
    <source>
        <dbReference type="ARBA" id="ARBA00004007"/>
    </source>
</evidence>
<keyword evidence="5 10" id="KW-0812">Transmembrane</keyword>
<evidence type="ECO:0000256" key="10">
    <source>
        <dbReference type="SAM" id="Phobius"/>
    </source>
</evidence>
<reference evidence="11 12" key="1">
    <citation type="submission" date="2013-08" db="EMBL/GenBank/DDBJ databases">
        <title>draft genome of Halomonas huanghegensis, strain BJGMM-B45T.</title>
        <authorList>
            <person name="Miao C."/>
            <person name="Wan Y."/>
            <person name="Jin W."/>
        </authorList>
    </citation>
    <scope>NUCLEOTIDE SEQUENCE [LARGE SCALE GENOMIC DNA]</scope>
    <source>
        <strain evidence="11 12">BJGMM-B45</strain>
    </source>
</reference>
<evidence type="ECO:0000256" key="9">
    <source>
        <dbReference type="ARBA" id="ARBA00023136"/>
    </source>
</evidence>
<dbReference type="Gene3D" id="2.60.370.10">
    <property type="entry name" value="Ctag/Cox11"/>
    <property type="match status" value="1"/>
</dbReference>
<evidence type="ECO:0000256" key="4">
    <source>
        <dbReference type="ARBA" id="ARBA00015384"/>
    </source>
</evidence>
<dbReference type="EMBL" id="AVBC01000014">
    <property type="protein sequence ID" value="ERL52783.1"/>
    <property type="molecule type" value="Genomic_DNA"/>
</dbReference>
<comment type="function">
    <text evidence="1">Exerts its effect at some terminal stage of cytochrome c oxidase synthesis, probably by being involved in the insertion of the copper B into subunit I.</text>
</comment>
<dbReference type="SUPFAM" id="SSF110111">
    <property type="entry name" value="Ctag/Cox11"/>
    <property type="match status" value="1"/>
</dbReference>
<dbReference type="PATRIC" id="fig|1178482.3.peg.460"/>
<comment type="subcellular location">
    <subcellularLocation>
        <location evidence="2">Cell inner membrane</location>
        <topology evidence="2">Single-pass type II membrane protein</topology>
        <orientation evidence="2">Periplasmic side</orientation>
    </subcellularLocation>
</comment>
<dbReference type="GO" id="GO:0005886">
    <property type="term" value="C:plasma membrane"/>
    <property type="evidence" value="ECO:0007669"/>
    <property type="project" value="UniProtKB-SubCell"/>
</dbReference>
<evidence type="ECO:0000256" key="6">
    <source>
        <dbReference type="ARBA" id="ARBA00022968"/>
    </source>
</evidence>
<feature type="transmembrane region" description="Helical" evidence="10">
    <location>
        <begin position="14"/>
        <end position="35"/>
    </location>
</feature>
<dbReference type="InterPro" id="IPR023471">
    <property type="entry name" value="CtaG/Cox11_dom_sf"/>
</dbReference>
<gene>
    <name evidence="11" type="ORF">BJB45_16010</name>
</gene>
<accession>W1NBB2</accession>
<evidence type="ECO:0000256" key="8">
    <source>
        <dbReference type="ARBA" id="ARBA00023008"/>
    </source>
</evidence>
<dbReference type="PANTHER" id="PTHR21320">
    <property type="entry name" value="CYTOCHROME C OXIDASE ASSEMBLY PROTEIN COX11-RELATED"/>
    <property type="match status" value="1"/>
</dbReference>
<dbReference type="PANTHER" id="PTHR21320:SF3">
    <property type="entry name" value="CYTOCHROME C OXIDASE ASSEMBLY PROTEIN COX11, MITOCHONDRIAL-RELATED"/>
    <property type="match status" value="1"/>
</dbReference>
<evidence type="ECO:0000256" key="5">
    <source>
        <dbReference type="ARBA" id="ARBA00022692"/>
    </source>
</evidence>
<dbReference type="OrthoDB" id="9804841at2"/>
<keyword evidence="7 10" id="KW-1133">Transmembrane helix</keyword>
<dbReference type="eggNOG" id="COG3175">
    <property type="taxonomic scope" value="Bacteria"/>
</dbReference>
<keyword evidence="6" id="KW-0735">Signal-anchor</keyword>
<evidence type="ECO:0000313" key="12">
    <source>
        <dbReference type="Proteomes" id="UP000019113"/>
    </source>
</evidence>
<comment type="similarity">
    <text evidence="3">Belongs to the COX11/CtaG family.</text>
</comment>
<keyword evidence="8" id="KW-0186">Copper</keyword>
<evidence type="ECO:0000256" key="7">
    <source>
        <dbReference type="ARBA" id="ARBA00022989"/>
    </source>
</evidence>
<organism evidence="11 12">
    <name type="scientific">Halomonas huangheensis</name>
    <dbReference type="NCBI Taxonomy" id="1178482"/>
    <lineage>
        <taxon>Bacteria</taxon>
        <taxon>Pseudomonadati</taxon>
        <taxon>Pseudomonadota</taxon>
        <taxon>Gammaproteobacteria</taxon>
        <taxon>Oceanospirillales</taxon>
        <taxon>Halomonadaceae</taxon>
        <taxon>Halomonas</taxon>
    </lineage>
</organism>
<name>W1NBB2_9GAMM</name>
<dbReference type="Proteomes" id="UP000019113">
    <property type="component" value="Unassembled WGS sequence"/>
</dbReference>
<dbReference type="GO" id="GO:0005507">
    <property type="term" value="F:copper ion binding"/>
    <property type="evidence" value="ECO:0007669"/>
    <property type="project" value="InterPro"/>
</dbReference>
<dbReference type="Pfam" id="PF04442">
    <property type="entry name" value="CtaG_Cox11"/>
    <property type="match status" value="1"/>
</dbReference>
<evidence type="ECO:0000313" key="11">
    <source>
        <dbReference type="EMBL" id="ERL52783.1"/>
    </source>
</evidence>
<keyword evidence="9 10" id="KW-0472">Membrane</keyword>
<evidence type="ECO:0000256" key="3">
    <source>
        <dbReference type="ARBA" id="ARBA00009620"/>
    </source>
</evidence>
<sequence length="217" mass="23774">MESNDRRPQVRRTVARTLVVLAGMFVFAFALVPLYDVFCQVTGLNGKTSTTAQALANQDADMSREVNMQFITRASAGLPWKLEAHTRQVRVHPGASVEVHFTFTNLSDRTMVARAVPSVTPSEASLHLRKLACFCFQNQELGPGESFKAPLIFQLTRDLPQEVNTVTLVYTLHPQDSGPQQARVGKTLLDQAVVGHFDSLKLTADNSISQVYAGGGT</sequence>
<dbReference type="PIRSF" id="PIRSF005413">
    <property type="entry name" value="COX11"/>
    <property type="match status" value="1"/>
</dbReference>
<dbReference type="InterPro" id="IPR007533">
    <property type="entry name" value="Cyt_c_oxidase_assmbl_CtaG"/>
</dbReference>